<comment type="caution">
    <text evidence="1">The sequence shown here is derived from an EMBL/GenBank/DDBJ whole genome shotgun (WGS) entry which is preliminary data.</text>
</comment>
<organism evidence="1 2">
    <name type="scientific">Ambispora gerdemannii</name>
    <dbReference type="NCBI Taxonomy" id="144530"/>
    <lineage>
        <taxon>Eukaryota</taxon>
        <taxon>Fungi</taxon>
        <taxon>Fungi incertae sedis</taxon>
        <taxon>Mucoromycota</taxon>
        <taxon>Glomeromycotina</taxon>
        <taxon>Glomeromycetes</taxon>
        <taxon>Archaeosporales</taxon>
        <taxon>Ambisporaceae</taxon>
        <taxon>Ambispora</taxon>
    </lineage>
</organism>
<gene>
    <name evidence="1" type="ORF">AGERDE_LOCUS4149</name>
</gene>
<dbReference type="EMBL" id="CAJVPL010000453">
    <property type="protein sequence ID" value="CAG8499025.1"/>
    <property type="molecule type" value="Genomic_DNA"/>
</dbReference>
<dbReference type="AlphaFoldDB" id="A0A9N8ZKN7"/>
<keyword evidence="2" id="KW-1185">Reference proteome</keyword>
<sequence length="43" mass="4792">MSEMIKNGSEKCEQSIKQGSSFKDIENFVTVQDSIKIAIDLTV</sequence>
<accession>A0A9N8ZKN7</accession>
<dbReference type="Proteomes" id="UP000789831">
    <property type="component" value="Unassembled WGS sequence"/>
</dbReference>
<reference evidence="1" key="1">
    <citation type="submission" date="2021-06" db="EMBL/GenBank/DDBJ databases">
        <authorList>
            <person name="Kallberg Y."/>
            <person name="Tangrot J."/>
            <person name="Rosling A."/>
        </authorList>
    </citation>
    <scope>NUCLEOTIDE SEQUENCE</scope>
    <source>
        <strain evidence="1">MT106</strain>
    </source>
</reference>
<proteinExistence type="predicted"/>
<protein>
    <submittedName>
        <fullName evidence="1">4745_t:CDS:1</fullName>
    </submittedName>
</protein>
<evidence type="ECO:0000313" key="2">
    <source>
        <dbReference type="Proteomes" id="UP000789831"/>
    </source>
</evidence>
<evidence type="ECO:0000313" key="1">
    <source>
        <dbReference type="EMBL" id="CAG8499025.1"/>
    </source>
</evidence>
<name>A0A9N8ZKN7_9GLOM</name>